<dbReference type="AlphaFoldDB" id="L8J958"/>
<sequence>MRLLAEKAHNKTEMTNQQFAFAPISKALGHLACRNYA</sequence>
<keyword evidence="2" id="KW-1185">Reference proteome</keyword>
<evidence type="ECO:0000313" key="1">
    <source>
        <dbReference type="EMBL" id="ELR64728.1"/>
    </source>
</evidence>
<dbReference type="PATRIC" id="fig|1056511.3.peg.3374"/>
<protein>
    <submittedName>
        <fullName evidence="1">Uncharacterized protein</fullName>
    </submittedName>
</protein>
<organism evidence="1 2">
    <name type="scientific">Photobacterium marinum</name>
    <dbReference type="NCBI Taxonomy" id="1056511"/>
    <lineage>
        <taxon>Bacteria</taxon>
        <taxon>Pseudomonadati</taxon>
        <taxon>Pseudomonadota</taxon>
        <taxon>Gammaproteobacteria</taxon>
        <taxon>Vibrionales</taxon>
        <taxon>Vibrionaceae</taxon>
        <taxon>Photobacterium</taxon>
    </lineage>
</organism>
<accession>L8J958</accession>
<comment type="caution">
    <text evidence="1">The sequence shown here is derived from an EMBL/GenBank/DDBJ whole genome shotgun (WGS) entry which is preliminary data.</text>
</comment>
<evidence type="ECO:0000313" key="2">
    <source>
        <dbReference type="Proteomes" id="UP000011134"/>
    </source>
</evidence>
<name>L8J958_9GAMM</name>
<dbReference type="Proteomes" id="UP000011134">
    <property type="component" value="Unassembled WGS sequence"/>
</dbReference>
<dbReference type="EMBL" id="AMZO01000023">
    <property type="protein sequence ID" value="ELR64728.1"/>
    <property type="molecule type" value="Genomic_DNA"/>
</dbReference>
<proteinExistence type="predicted"/>
<reference evidence="1 2" key="1">
    <citation type="submission" date="2012-12" db="EMBL/GenBank/DDBJ databases">
        <title>Genome Assembly of Photobacterium sp. AK15.</title>
        <authorList>
            <person name="Khatri I."/>
            <person name="Vaidya B."/>
            <person name="Srinivas T.N.R."/>
            <person name="Subramanian S."/>
            <person name="Pinnaka A."/>
        </authorList>
    </citation>
    <scope>NUCLEOTIDE SEQUENCE [LARGE SCALE GENOMIC DNA]</scope>
    <source>
        <strain evidence="1 2">AK15</strain>
    </source>
</reference>
<gene>
    <name evidence="1" type="ORF">C942_02299</name>
</gene>